<dbReference type="PANTHER" id="PTHR30023">
    <property type="entry name" value="D-ALANYL-D-ALANINE CARBOXYPEPTIDASE"/>
    <property type="match status" value="1"/>
</dbReference>
<dbReference type="NCBIfam" id="TIGR00666">
    <property type="entry name" value="PBP4"/>
    <property type="match status" value="1"/>
</dbReference>
<evidence type="ECO:0000313" key="3">
    <source>
        <dbReference type="EMBL" id="AWK14673.1"/>
    </source>
</evidence>
<dbReference type="Pfam" id="PF02113">
    <property type="entry name" value="Peptidase_S13"/>
    <property type="match status" value="1"/>
</dbReference>
<evidence type="ECO:0000313" key="4">
    <source>
        <dbReference type="Proteomes" id="UP000261875"/>
    </source>
</evidence>
<keyword evidence="4" id="KW-1185">Reference proteome</keyword>
<organism evidence="3 4">
    <name type="scientific">Candidatus Fukatsuia symbiotica</name>
    <dbReference type="NCBI Taxonomy" id="1878942"/>
    <lineage>
        <taxon>Bacteria</taxon>
        <taxon>Pseudomonadati</taxon>
        <taxon>Pseudomonadota</taxon>
        <taxon>Gammaproteobacteria</taxon>
        <taxon>Enterobacterales</taxon>
        <taxon>Yersiniaceae</taxon>
        <taxon>Candidatus Fukatsuia</taxon>
    </lineage>
</organism>
<evidence type="ECO:0000256" key="2">
    <source>
        <dbReference type="ARBA" id="ARBA00022801"/>
    </source>
</evidence>
<dbReference type="GO" id="GO:0004185">
    <property type="term" value="F:serine-type carboxypeptidase activity"/>
    <property type="evidence" value="ECO:0007669"/>
    <property type="project" value="InterPro"/>
</dbReference>
<dbReference type="PROSITE" id="PS51257">
    <property type="entry name" value="PROKAR_LIPOPROTEIN"/>
    <property type="match status" value="1"/>
</dbReference>
<reference evidence="3 4" key="1">
    <citation type="submission" date="2017-05" db="EMBL/GenBank/DDBJ databases">
        <title>Genome sequence of Candidatus Fukatsuia symbiotica and Candidatus Hamiltonella defensa from Acyrthosiphon pisum strain 5D.</title>
        <authorList>
            <person name="Patel V.A."/>
            <person name="Chevignon G."/>
            <person name="Russell J.A."/>
            <person name="Oliver K.M."/>
        </authorList>
    </citation>
    <scope>NUCLEOTIDE SEQUENCE [LARGE SCALE GENOMIC DNA]</scope>
    <source>
        <strain evidence="3 4">5D</strain>
    </source>
</reference>
<dbReference type="InterPro" id="IPR000667">
    <property type="entry name" value="Peptidase_S13"/>
</dbReference>
<dbReference type="GO" id="GO:0000270">
    <property type="term" value="P:peptidoglycan metabolic process"/>
    <property type="evidence" value="ECO:0007669"/>
    <property type="project" value="TreeGrafter"/>
</dbReference>
<dbReference type="EMBL" id="CP021659">
    <property type="protein sequence ID" value="AWK14673.1"/>
    <property type="molecule type" value="Genomic_DNA"/>
</dbReference>
<dbReference type="OrthoDB" id="9802627at2"/>
<dbReference type="Gene3D" id="3.50.80.20">
    <property type="entry name" value="D-Ala-D-Ala carboxypeptidase C, peptidase S13"/>
    <property type="match status" value="1"/>
</dbReference>
<name>A0A2U8I670_9GAMM</name>
<keyword evidence="2" id="KW-0378">Hydrolase</keyword>
<gene>
    <name evidence="3" type="primary">dacB</name>
    <name evidence="3" type="ORF">CCS41_09585</name>
</gene>
<keyword evidence="3" id="KW-0645">Protease</keyword>
<dbReference type="RefSeq" id="WP_083429603.1">
    <property type="nucleotide sequence ID" value="NZ_CP021659.1"/>
</dbReference>
<evidence type="ECO:0000256" key="1">
    <source>
        <dbReference type="ARBA" id="ARBA00006096"/>
    </source>
</evidence>
<dbReference type="InterPro" id="IPR012338">
    <property type="entry name" value="Beta-lactam/transpept-like"/>
</dbReference>
<comment type="similarity">
    <text evidence="1">Belongs to the peptidase S13 family.</text>
</comment>
<accession>A0A2U8I670</accession>
<dbReference type="KEGG" id="fsm:CCS41_09585"/>
<dbReference type="Proteomes" id="UP000261875">
    <property type="component" value="Chromosome"/>
</dbReference>
<protein>
    <submittedName>
        <fullName evidence="3">D-alanyl-D-alanine carboxypeptidase/D-alanyl-D-alanine-endopeptidase</fullName>
    </submittedName>
</protein>
<dbReference type="PANTHER" id="PTHR30023:SF0">
    <property type="entry name" value="PENICILLIN-SENSITIVE CARBOXYPEPTIDASE A"/>
    <property type="match status" value="1"/>
</dbReference>
<proteinExistence type="inferred from homology"/>
<dbReference type="PRINTS" id="PR00922">
    <property type="entry name" value="DADACBPTASE3"/>
</dbReference>
<dbReference type="AlphaFoldDB" id="A0A2U8I670"/>
<dbReference type="GO" id="GO:0006508">
    <property type="term" value="P:proteolysis"/>
    <property type="evidence" value="ECO:0007669"/>
    <property type="project" value="InterPro"/>
</dbReference>
<dbReference type="SUPFAM" id="SSF56601">
    <property type="entry name" value="beta-lactamase/transpeptidase-like"/>
    <property type="match status" value="1"/>
</dbReference>
<dbReference type="Gene3D" id="3.40.710.10">
    <property type="entry name" value="DD-peptidase/beta-lactamase superfamily"/>
    <property type="match status" value="2"/>
</dbReference>
<sequence>MNLSKIIYILIIPLFVTACSKQDISWTQNISSTQNISTSQIKNNIDTLLTNPKLKGAQLAIMVRDANSGAIIYQHNANSRLITASSMKLFTSAADFDILGAEYKFLTSTLTDGTRHKEKLRGNLYLRGSGDPTMLFEDYQALAAGIAAKGIRRVSGDLIIDDTWFDNIRLGNDWAQDDEEHYYAAQISALTVSADKDYDAGSIMIKLVASDTVNQPLTVSMIPANNYVTLVNKAKTTRAGGDDTLIIKREHGSNRIIISGNLPVGKEKSVLRSVWEPTQLVANLFKQALRQNGIKIEGKTRIGVATPLHAQELSKHVSIPLSELAIPFLKLSNNTHAEILLKTIGRKVFNSGTSQDGIKAIADFSRRNNIDTSSMLQTDGSGLSRRNLVTTKLFTDLLIATRKQPWFDQWYAALPVAGDPNKLVGGTLRKRMRGTAAEGNVVAKTGSLSAVSSLTGYVKTANHGKLVFSILSNNALISVKELEDSIVVLLANLTQSSY</sequence>
<dbReference type="STRING" id="1878942.GCA_900128755_00693"/>
<keyword evidence="3" id="KW-0121">Carboxypeptidase</keyword>